<reference evidence="3 4" key="1">
    <citation type="submission" date="2019-08" db="EMBL/GenBank/DDBJ databases">
        <title>Bacterial whole genome sequence for Glaciihabitans sp. CHu50b-6-2.</title>
        <authorList>
            <person name="Jin L."/>
        </authorList>
    </citation>
    <scope>NUCLEOTIDE SEQUENCE [LARGE SCALE GENOMIC DNA]</scope>
    <source>
        <strain evidence="3 4">CHu50b-6-2</strain>
    </source>
</reference>
<dbReference type="Proteomes" id="UP000321379">
    <property type="component" value="Unassembled WGS sequence"/>
</dbReference>
<accession>A0A5C8UN96</accession>
<comment type="similarity">
    <text evidence="1">Belongs to the AHA1 family.</text>
</comment>
<feature type="domain" description="Activator of Hsp90 ATPase homologue 1/2-like C-terminal" evidence="2">
    <location>
        <begin position="23"/>
        <end position="154"/>
    </location>
</feature>
<dbReference type="EMBL" id="VRMG01000008">
    <property type="protein sequence ID" value="TXN29703.1"/>
    <property type="molecule type" value="Genomic_DNA"/>
</dbReference>
<sequence>MTNPTTITAQPGTPFLDIVREFDAPREKVYRAYTDAALVTQWMGPRRLSMDLTSWDVRPGGSWGFFNRDADGTEYQFHGVFHAVTPGEHILWTFEFDGAPGHVSLESIDFDDLGSRSRVRIHAVYQSVEDRDAMAAGGMESGVTEGFERMDELLQSVSAR</sequence>
<name>A0A5C8UN96_9MICO</name>
<proteinExistence type="inferred from homology"/>
<dbReference type="Pfam" id="PF08327">
    <property type="entry name" value="AHSA1"/>
    <property type="match status" value="1"/>
</dbReference>
<dbReference type="SUPFAM" id="SSF55961">
    <property type="entry name" value="Bet v1-like"/>
    <property type="match status" value="1"/>
</dbReference>
<protein>
    <submittedName>
        <fullName evidence="3">SRPBCC family protein</fullName>
    </submittedName>
</protein>
<dbReference type="InterPro" id="IPR023393">
    <property type="entry name" value="START-like_dom_sf"/>
</dbReference>
<evidence type="ECO:0000256" key="1">
    <source>
        <dbReference type="ARBA" id="ARBA00006817"/>
    </source>
</evidence>
<organism evidence="3 4">
    <name type="scientific">Lacisediminihabitans profunda</name>
    <dbReference type="NCBI Taxonomy" id="2594790"/>
    <lineage>
        <taxon>Bacteria</taxon>
        <taxon>Bacillati</taxon>
        <taxon>Actinomycetota</taxon>
        <taxon>Actinomycetes</taxon>
        <taxon>Micrococcales</taxon>
        <taxon>Microbacteriaceae</taxon>
        <taxon>Lacisediminihabitans</taxon>
    </lineage>
</organism>
<dbReference type="Gene3D" id="3.30.530.20">
    <property type="match status" value="1"/>
</dbReference>
<keyword evidence="4" id="KW-1185">Reference proteome</keyword>
<dbReference type="InterPro" id="IPR013538">
    <property type="entry name" value="ASHA1/2-like_C"/>
</dbReference>
<evidence type="ECO:0000313" key="3">
    <source>
        <dbReference type="EMBL" id="TXN29703.1"/>
    </source>
</evidence>
<dbReference type="CDD" id="cd07826">
    <property type="entry name" value="SRPBCC_CalC_Aha1-like_9"/>
    <property type="match status" value="1"/>
</dbReference>
<comment type="caution">
    <text evidence="3">The sequence shown here is derived from an EMBL/GenBank/DDBJ whole genome shotgun (WGS) entry which is preliminary data.</text>
</comment>
<gene>
    <name evidence="3" type="ORF">FVP33_11150</name>
</gene>
<evidence type="ECO:0000259" key="2">
    <source>
        <dbReference type="Pfam" id="PF08327"/>
    </source>
</evidence>
<evidence type="ECO:0000313" key="4">
    <source>
        <dbReference type="Proteomes" id="UP000321379"/>
    </source>
</evidence>
<dbReference type="AlphaFoldDB" id="A0A5C8UN96"/>
<dbReference type="RefSeq" id="WP_147783747.1">
    <property type="nucleotide sequence ID" value="NZ_VRMG01000008.1"/>
</dbReference>